<sequence>MTEGPVDGVPDRRGATRPVRTLDPERVRRSPGRRQVQATTYVADRVIVPGTLPAAVRRALLAEDDGTLELESADPTWDAPLADVWRAADDAGYVVVLDADDLVRRSPAGQGLAVDDDADDDTDDDADDDTDDDASAGFVVRLRPRDPDVEPDAWDVVGRRPGGSGERPHLDHVMRAHRHLFPFPVVPSAEPFTTPWPYEGVEQYGQPGWGGRAPVARVGAPPRRTLADGDSPWVAADGVRRPVVAVVDTGTGTHPWLGTYDPDAPTDGPHGVVVRDALLDGAPLGTFPHPRYPAEDPEIGGLSVNPLVGPLDPVAGHGTFIAGVVHQVCPDATILSVRAFGGSGEVSEWDVTHSLRRVLEFHRRGLAGVDGCEPVDVLVLATGYYHEQAEEGRRARLRGVLRRLRRAGVLVVVSSGNDGSPRELFPAAFAQHVDRTGPQVRWADGATVPADRTPLLAVGAANPDGTTALFSNEGPWVTCDRPGAAVISTMPTTLDGPATPSRRLADRLSSGVRATIDPDGFDGGFATWSGTSFAAPVLAGELAASILAARTGGTGAERSDRDTVDAAAGRVAEAWAAVQEVLGLAPTD</sequence>
<dbReference type="Gene3D" id="3.40.50.200">
    <property type="entry name" value="Peptidase S8/S53 domain"/>
    <property type="match status" value="1"/>
</dbReference>
<dbReference type="InterPro" id="IPR050131">
    <property type="entry name" value="Peptidase_S8_subtilisin-like"/>
</dbReference>
<evidence type="ECO:0000313" key="8">
    <source>
        <dbReference type="EMBL" id="PJJ77278.1"/>
    </source>
</evidence>
<organism evidence="8 9">
    <name type="scientific">Sediminihabitans luteus</name>
    <dbReference type="NCBI Taxonomy" id="1138585"/>
    <lineage>
        <taxon>Bacteria</taxon>
        <taxon>Bacillati</taxon>
        <taxon>Actinomycetota</taxon>
        <taxon>Actinomycetes</taxon>
        <taxon>Micrococcales</taxon>
        <taxon>Cellulomonadaceae</taxon>
        <taxon>Sediminihabitans</taxon>
    </lineage>
</organism>
<keyword evidence="3 5" id="KW-0378">Hydrolase</keyword>
<dbReference type="OrthoDB" id="5177045at2"/>
<dbReference type="SUPFAM" id="SSF52743">
    <property type="entry name" value="Subtilisin-like"/>
    <property type="match status" value="1"/>
</dbReference>
<evidence type="ECO:0000256" key="2">
    <source>
        <dbReference type="ARBA" id="ARBA00022670"/>
    </source>
</evidence>
<dbReference type="InterPro" id="IPR000209">
    <property type="entry name" value="Peptidase_S8/S53_dom"/>
</dbReference>
<feature type="domain" description="Peptidase S8/S53" evidence="7">
    <location>
        <begin position="242"/>
        <end position="550"/>
    </location>
</feature>
<dbReference type="PANTHER" id="PTHR43806:SF11">
    <property type="entry name" value="CEREVISIN-RELATED"/>
    <property type="match status" value="1"/>
</dbReference>
<accession>A0A2M9CZV2</accession>
<evidence type="ECO:0000313" key="9">
    <source>
        <dbReference type="Proteomes" id="UP000231693"/>
    </source>
</evidence>
<protein>
    <submittedName>
        <fullName evidence="8">Subtilase family protein</fullName>
    </submittedName>
</protein>
<proteinExistence type="inferred from homology"/>
<evidence type="ECO:0000256" key="1">
    <source>
        <dbReference type="ARBA" id="ARBA00011073"/>
    </source>
</evidence>
<feature type="compositionally biased region" description="Acidic residues" evidence="6">
    <location>
        <begin position="114"/>
        <end position="134"/>
    </location>
</feature>
<evidence type="ECO:0000256" key="6">
    <source>
        <dbReference type="SAM" id="MobiDB-lite"/>
    </source>
</evidence>
<dbReference type="InterPro" id="IPR036852">
    <property type="entry name" value="Peptidase_S8/S53_dom_sf"/>
</dbReference>
<keyword evidence="2 5" id="KW-0645">Protease</keyword>
<feature type="active site" description="Charge relay system" evidence="5">
    <location>
        <position position="532"/>
    </location>
</feature>
<dbReference type="GO" id="GO:0004252">
    <property type="term" value="F:serine-type endopeptidase activity"/>
    <property type="evidence" value="ECO:0007669"/>
    <property type="project" value="UniProtKB-UniRule"/>
</dbReference>
<dbReference type="Pfam" id="PF00082">
    <property type="entry name" value="Peptidase_S8"/>
    <property type="match status" value="1"/>
</dbReference>
<comment type="similarity">
    <text evidence="1 5">Belongs to the peptidase S8 family.</text>
</comment>
<evidence type="ECO:0000256" key="3">
    <source>
        <dbReference type="ARBA" id="ARBA00022801"/>
    </source>
</evidence>
<comment type="caution">
    <text evidence="8">The sequence shown here is derived from an EMBL/GenBank/DDBJ whole genome shotgun (WGS) entry which is preliminary data.</text>
</comment>
<evidence type="ECO:0000256" key="5">
    <source>
        <dbReference type="PROSITE-ProRule" id="PRU01240"/>
    </source>
</evidence>
<feature type="compositionally biased region" description="Basic and acidic residues" evidence="6">
    <location>
        <begin position="9"/>
        <end position="28"/>
    </location>
</feature>
<feature type="active site" description="Charge relay system" evidence="5">
    <location>
        <position position="317"/>
    </location>
</feature>
<dbReference type="PANTHER" id="PTHR43806">
    <property type="entry name" value="PEPTIDASE S8"/>
    <property type="match status" value="1"/>
</dbReference>
<dbReference type="PROSITE" id="PS51892">
    <property type="entry name" value="SUBTILASE"/>
    <property type="match status" value="1"/>
</dbReference>
<evidence type="ECO:0000259" key="7">
    <source>
        <dbReference type="Pfam" id="PF00082"/>
    </source>
</evidence>
<dbReference type="Proteomes" id="UP000231693">
    <property type="component" value="Unassembled WGS sequence"/>
</dbReference>
<evidence type="ECO:0000256" key="4">
    <source>
        <dbReference type="ARBA" id="ARBA00022825"/>
    </source>
</evidence>
<dbReference type="EMBL" id="PGFE01000001">
    <property type="protein sequence ID" value="PJJ77278.1"/>
    <property type="molecule type" value="Genomic_DNA"/>
</dbReference>
<dbReference type="AlphaFoldDB" id="A0A2M9CZV2"/>
<dbReference type="GO" id="GO:0006508">
    <property type="term" value="P:proteolysis"/>
    <property type="evidence" value="ECO:0007669"/>
    <property type="project" value="UniProtKB-KW"/>
</dbReference>
<feature type="region of interest" description="Disordered" evidence="6">
    <location>
        <begin position="1"/>
        <end position="35"/>
    </location>
</feature>
<dbReference type="RefSeq" id="WP_100421694.1">
    <property type="nucleotide sequence ID" value="NZ_BOOX01000004.1"/>
</dbReference>
<gene>
    <name evidence="8" type="ORF">CLV28_0492</name>
</gene>
<keyword evidence="4 5" id="KW-0720">Serine protease</keyword>
<reference evidence="8 9" key="1">
    <citation type="submission" date="2017-11" db="EMBL/GenBank/DDBJ databases">
        <title>Genomic Encyclopedia of Archaeal and Bacterial Type Strains, Phase II (KMG-II): From Individual Species to Whole Genera.</title>
        <authorList>
            <person name="Goeker M."/>
        </authorList>
    </citation>
    <scope>NUCLEOTIDE SEQUENCE [LARGE SCALE GENOMIC DNA]</scope>
    <source>
        <strain evidence="8 9">DSM 25478</strain>
    </source>
</reference>
<keyword evidence="9" id="KW-1185">Reference proteome</keyword>
<feature type="region of interest" description="Disordered" evidence="6">
    <location>
        <begin position="108"/>
        <end position="136"/>
    </location>
</feature>
<feature type="active site" description="Charge relay system" evidence="5">
    <location>
        <position position="248"/>
    </location>
</feature>
<name>A0A2M9CZV2_9CELL</name>